<protein>
    <submittedName>
        <fullName evidence="1">Uncharacterized protein</fullName>
    </submittedName>
</protein>
<proteinExistence type="predicted"/>
<reference evidence="1 2" key="1">
    <citation type="submission" date="2019-02" db="EMBL/GenBank/DDBJ databases">
        <title>Deep-cultivation of Planctomycetes and their phenomic and genomic characterization uncovers novel biology.</title>
        <authorList>
            <person name="Wiegand S."/>
            <person name="Jogler M."/>
            <person name="Boedeker C."/>
            <person name="Pinto D."/>
            <person name="Vollmers J."/>
            <person name="Rivas-Marin E."/>
            <person name="Kohn T."/>
            <person name="Peeters S.H."/>
            <person name="Heuer A."/>
            <person name="Rast P."/>
            <person name="Oberbeckmann S."/>
            <person name="Bunk B."/>
            <person name="Jeske O."/>
            <person name="Meyerdierks A."/>
            <person name="Storesund J.E."/>
            <person name="Kallscheuer N."/>
            <person name="Luecker S."/>
            <person name="Lage O.M."/>
            <person name="Pohl T."/>
            <person name="Merkel B.J."/>
            <person name="Hornburger P."/>
            <person name="Mueller R.-W."/>
            <person name="Bruemmer F."/>
            <person name="Labrenz M."/>
            <person name="Spormann A.M."/>
            <person name="Op Den Camp H."/>
            <person name="Overmann J."/>
            <person name="Amann R."/>
            <person name="Jetten M.S.M."/>
            <person name="Mascher T."/>
            <person name="Medema M.H."/>
            <person name="Devos D.P."/>
            <person name="Kaster A.-K."/>
            <person name="Ovreas L."/>
            <person name="Rohde M."/>
            <person name="Galperin M.Y."/>
            <person name="Jogler C."/>
        </authorList>
    </citation>
    <scope>NUCLEOTIDE SEQUENCE [LARGE SCALE GENOMIC DNA]</scope>
    <source>
        <strain evidence="1 2">CA13</strain>
    </source>
</reference>
<organism evidence="1 2">
    <name type="scientific">Novipirellula herctigrandis</name>
    <dbReference type="NCBI Taxonomy" id="2527986"/>
    <lineage>
        <taxon>Bacteria</taxon>
        <taxon>Pseudomonadati</taxon>
        <taxon>Planctomycetota</taxon>
        <taxon>Planctomycetia</taxon>
        <taxon>Pirellulales</taxon>
        <taxon>Pirellulaceae</taxon>
        <taxon>Novipirellula</taxon>
    </lineage>
</organism>
<sequence length="49" mass="5643">MPPRVSPKEEVVQLKKDFRDMDVEFDKNGINEELHPEIADAFKGMLGIE</sequence>
<name>A0A5C5ZC05_9BACT</name>
<comment type="caution">
    <text evidence="1">The sequence shown here is derived from an EMBL/GenBank/DDBJ whole genome shotgun (WGS) entry which is preliminary data.</text>
</comment>
<gene>
    <name evidence="1" type="ORF">CA13_61650</name>
</gene>
<dbReference type="RefSeq" id="WP_419194954.1">
    <property type="nucleotide sequence ID" value="NZ_SJPJ01000001.1"/>
</dbReference>
<evidence type="ECO:0000313" key="2">
    <source>
        <dbReference type="Proteomes" id="UP000315010"/>
    </source>
</evidence>
<dbReference type="AlphaFoldDB" id="A0A5C5ZC05"/>
<evidence type="ECO:0000313" key="1">
    <source>
        <dbReference type="EMBL" id="TWT84685.1"/>
    </source>
</evidence>
<dbReference type="Proteomes" id="UP000315010">
    <property type="component" value="Unassembled WGS sequence"/>
</dbReference>
<keyword evidence="2" id="KW-1185">Reference proteome</keyword>
<dbReference type="EMBL" id="SJPJ01000001">
    <property type="protein sequence ID" value="TWT84685.1"/>
    <property type="molecule type" value="Genomic_DNA"/>
</dbReference>
<accession>A0A5C5ZC05</accession>